<dbReference type="AlphaFoldDB" id="A0A1V2UJL9"/>
<evidence type="ECO:0000313" key="2">
    <source>
        <dbReference type="Proteomes" id="UP000189299"/>
    </source>
</evidence>
<comment type="caution">
    <text evidence="1">The sequence shown here is derived from an EMBL/GenBank/DDBJ whole genome shotgun (WGS) entry which is preliminary data.</text>
</comment>
<dbReference type="OrthoDB" id="2184726at2"/>
<gene>
    <name evidence="1" type="ORF">BTN92_06850</name>
</gene>
<proteinExistence type="predicted"/>
<evidence type="ECO:0000313" key="1">
    <source>
        <dbReference type="EMBL" id="ONN43544.1"/>
    </source>
</evidence>
<name>A0A1V2UJL9_ENTMU</name>
<dbReference type="EMBL" id="MSTR01000005">
    <property type="protein sequence ID" value="ONN43544.1"/>
    <property type="molecule type" value="Genomic_DNA"/>
</dbReference>
<dbReference type="Proteomes" id="UP000189299">
    <property type="component" value="Unassembled WGS sequence"/>
</dbReference>
<organism evidence="1 2">
    <name type="scientific">Enterococcus mundtii</name>
    <dbReference type="NCBI Taxonomy" id="53346"/>
    <lineage>
        <taxon>Bacteria</taxon>
        <taxon>Bacillati</taxon>
        <taxon>Bacillota</taxon>
        <taxon>Bacilli</taxon>
        <taxon>Lactobacillales</taxon>
        <taxon>Enterococcaceae</taxon>
        <taxon>Enterococcus</taxon>
    </lineage>
</organism>
<protein>
    <submittedName>
        <fullName evidence="1">Toxin</fullName>
    </submittedName>
</protein>
<reference evidence="1 2" key="1">
    <citation type="submission" date="2016-12" db="EMBL/GenBank/DDBJ databases">
        <authorList>
            <person name="Song W.-J."/>
            <person name="Kurnit D.M."/>
        </authorList>
    </citation>
    <scope>NUCLEOTIDE SEQUENCE [LARGE SCALE GENOMIC DNA]</scope>
    <source>
        <strain evidence="1 2">CGB1038-1_S1</strain>
    </source>
</reference>
<accession>A0A1V2UJL9</accession>
<sequence>MKFKKIYLLENCEKELRANVSVSILMANVRALPYALKKFRNFDEVANYFFLRKAALQKRILQYLEFTGEMN</sequence>